<reference evidence="2" key="1">
    <citation type="submission" date="2021-04" db="EMBL/GenBank/DDBJ databases">
        <title>Pseudonocardia sp. nov., isolated from sandy soil of mangrove forest.</title>
        <authorList>
            <person name="Zan Z."/>
            <person name="Huang R."/>
            <person name="Liu W."/>
        </authorList>
    </citation>
    <scope>NUCLEOTIDE SEQUENCE</scope>
    <source>
        <strain evidence="2">S2-4</strain>
    </source>
</reference>
<proteinExistence type="predicted"/>
<dbReference type="InterPro" id="IPR019965">
    <property type="entry name" value="PPOX_F420-dep_Rv2061_put"/>
</dbReference>
<keyword evidence="1 2" id="KW-0560">Oxidoreductase</keyword>
<dbReference type="PANTHER" id="PTHR35176">
    <property type="entry name" value="HEME OXYGENASE HI_0854-RELATED"/>
    <property type="match status" value="1"/>
</dbReference>
<keyword evidence="3" id="KW-1185">Reference proteome</keyword>
<dbReference type="InterPro" id="IPR012349">
    <property type="entry name" value="Split_barrel_FMN-bd"/>
</dbReference>
<dbReference type="EMBL" id="JAGSOV010000073">
    <property type="protein sequence ID" value="MCO1659943.1"/>
    <property type="molecule type" value="Genomic_DNA"/>
</dbReference>
<dbReference type="SUPFAM" id="SSF50475">
    <property type="entry name" value="FMN-binding split barrel"/>
    <property type="match status" value="1"/>
</dbReference>
<dbReference type="Proteomes" id="UP001165283">
    <property type="component" value="Unassembled WGS sequence"/>
</dbReference>
<dbReference type="NCBIfam" id="TIGR03666">
    <property type="entry name" value="Rv2061_F420"/>
    <property type="match status" value="1"/>
</dbReference>
<dbReference type="RefSeq" id="WP_252445085.1">
    <property type="nucleotide sequence ID" value="NZ_JAGSOV010000073.1"/>
</dbReference>
<sequence>MARTDLPCFALRTFRADGSGVVTPVWLAPHGDALVGFTPARSGKARRIAADPRVEVAPATFDGEPLAPFRPGTARIVTGPALAPVRAALRARYGRGFRVLRLVTLLGRARRRGGPGVGVVVREVAT</sequence>
<name>A0ABT1AAI0_9PSEU</name>
<protein>
    <submittedName>
        <fullName evidence="2">PPOX class F420-dependent oxidoreductase</fullName>
        <ecNumber evidence="2">1.-.-.-</ecNumber>
    </submittedName>
</protein>
<evidence type="ECO:0000256" key="1">
    <source>
        <dbReference type="ARBA" id="ARBA00023002"/>
    </source>
</evidence>
<dbReference type="EC" id="1.-.-.-" evidence="2"/>
<dbReference type="Gene3D" id="2.30.110.10">
    <property type="entry name" value="Electron Transport, Fmn-binding Protein, Chain A"/>
    <property type="match status" value="1"/>
</dbReference>
<comment type="caution">
    <text evidence="2">The sequence shown here is derived from an EMBL/GenBank/DDBJ whole genome shotgun (WGS) entry which is preliminary data.</text>
</comment>
<dbReference type="InterPro" id="IPR052019">
    <property type="entry name" value="F420H2_bilvrd_red/Heme_oxyg"/>
</dbReference>
<evidence type="ECO:0000313" key="3">
    <source>
        <dbReference type="Proteomes" id="UP001165283"/>
    </source>
</evidence>
<dbReference type="GO" id="GO:0016491">
    <property type="term" value="F:oxidoreductase activity"/>
    <property type="evidence" value="ECO:0007669"/>
    <property type="project" value="UniProtKB-KW"/>
</dbReference>
<evidence type="ECO:0000313" key="2">
    <source>
        <dbReference type="EMBL" id="MCO1659943.1"/>
    </source>
</evidence>
<gene>
    <name evidence="2" type="ORF">KDL28_33270</name>
</gene>
<organism evidence="2 3">
    <name type="scientific">Pseudonocardia humida</name>
    <dbReference type="NCBI Taxonomy" id="2800819"/>
    <lineage>
        <taxon>Bacteria</taxon>
        <taxon>Bacillati</taxon>
        <taxon>Actinomycetota</taxon>
        <taxon>Actinomycetes</taxon>
        <taxon>Pseudonocardiales</taxon>
        <taxon>Pseudonocardiaceae</taxon>
        <taxon>Pseudonocardia</taxon>
    </lineage>
</organism>
<accession>A0ABT1AAI0</accession>
<dbReference type="PANTHER" id="PTHR35176:SF11">
    <property type="entry name" value="PYRIDOXAMINE 5'-PHOSPHATE OXIDASE FAMILY PROTEIN"/>
    <property type="match status" value="1"/>
</dbReference>